<dbReference type="PROSITE" id="PS51679">
    <property type="entry name" value="SAM_MT_C5"/>
    <property type="match status" value="1"/>
</dbReference>
<feature type="active site" evidence="6">
    <location>
        <position position="117"/>
    </location>
</feature>
<evidence type="ECO:0000256" key="7">
    <source>
        <dbReference type="RuleBase" id="RU000416"/>
    </source>
</evidence>
<dbReference type="Gene3D" id="3.40.50.150">
    <property type="entry name" value="Vaccinia Virus protein VP39"/>
    <property type="match status" value="1"/>
</dbReference>
<evidence type="ECO:0000313" key="9">
    <source>
        <dbReference type="EMBL" id="MFL9844071.1"/>
    </source>
</evidence>
<evidence type="ECO:0000313" key="10">
    <source>
        <dbReference type="Proteomes" id="UP001629156"/>
    </source>
</evidence>
<dbReference type="Gene3D" id="3.90.120.10">
    <property type="entry name" value="DNA Methylase, subunit A, domain 2"/>
    <property type="match status" value="1"/>
</dbReference>
<dbReference type="PROSITE" id="PS00095">
    <property type="entry name" value="C5_MTASE_2"/>
    <property type="match status" value="1"/>
</dbReference>
<evidence type="ECO:0000256" key="1">
    <source>
        <dbReference type="ARBA" id="ARBA00022603"/>
    </source>
</evidence>
<evidence type="ECO:0000256" key="5">
    <source>
        <dbReference type="ARBA" id="ARBA00047422"/>
    </source>
</evidence>
<evidence type="ECO:0000256" key="4">
    <source>
        <dbReference type="ARBA" id="ARBA00022747"/>
    </source>
</evidence>
<keyword evidence="1 6" id="KW-0489">Methyltransferase</keyword>
<reference evidence="9 10" key="1">
    <citation type="submission" date="2024-06" db="EMBL/GenBank/DDBJ databases">
        <authorList>
            <person name="Kaempfer P."/>
            <person name="Viver T."/>
        </authorList>
    </citation>
    <scope>NUCLEOTIDE SEQUENCE [LARGE SCALE GENOMIC DNA]</scope>
    <source>
        <strain evidence="9 10">ST-119</strain>
    </source>
</reference>
<dbReference type="PROSITE" id="PS00094">
    <property type="entry name" value="C5_MTASE_1"/>
    <property type="match status" value="1"/>
</dbReference>
<dbReference type="RefSeq" id="WP_408084321.1">
    <property type="nucleotide sequence ID" value="NZ_JBELPZ010000004.1"/>
</dbReference>
<dbReference type="Pfam" id="PF00145">
    <property type="entry name" value="DNA_methylase"/>
    <property type="match status" value="2"/>
</dbReference>
<dbReference type="InterPro" id="IPR031303">
    <property type="entry name" value="C5_meth_CS"/>
</dbReference>
<keyword evidence="4" id="KW-0680">Restriction system</keyword>
<proteinExistence type="inferred from homology"/>
<evidence type="ECO:0000256" key="8">
    <source>
        <dbReference type="RuleBase" id="RU000417"/>
    </source>
</evidence>
<accession>A0ABW8YUV5</accession>
<evidence type="ECO:0000256" key="2">
    <source>
        <dbReference type="ARBA" id="ARBA00022679"/>
    </source>
</evidence>
<organism evidence="9 10">
    <name type="scientific">Flavobacterium rhizosphaerae</name>
    <dbReference type="NCBI Taxonomy" id="3163298"/>
    <lineage>
        <taxon>Bacteria</taxon>
        <taxon>Pseudomonadati</taxon>
        <taxon>Bacteroidota</taxon>
        <taxon>Flavobacteriia</taxon>
        <taxon>Flavobacteriales</taxon>
        <taxon>Flavobacteriaceae</taxon>
        <taxon>Flavobacterium</taxon>
    </lineage>
</organism>
<comment type="catalytic activity">
    <reaction evidence="5 8">
        <text>a 2'-deoxycytidine in DNA + S-adenosyl-L-methionine = a 5-methyl-2'-deoxycytidine in DNA + S-adenosyl-L-homocysteine + H(+)</text>
        <dbReference type="Rhea" id="RHEA:13681"/>
        <dbReference type="Rhea" id="RHEA-COMP:11369"/>
        <dbReference type="Rhea" id="RHEA-COMP:11370"/>
        <dbReference type="ChEBI" id="CHEBI:15378"/>
        <dbReference type="ChEBI" id="CHEBI:57856"/>
        <dbReference type="ChEBI" id="CHEBI:59789"/>
        <dbReference type="ChEBI" id="CHEBI:85452"/>
        <dbReference type="ChEBI" id="CHEBI:85454"/>
        <dbReference type="EC" id="2.1.1.37"/>
    </reaction>
</comment>
<keyword evidence="3 6" id="KW-0949">S-adenosyl-L-methionine</keyword>
<keyword evidence="2 6" id="KW-0808">Transferase</keyword>
<name>A0ABW8YUV5_9FLAO</name>
<dbReference type="InterPro" id="IPR018117">
    <property type="entry name" value="C5_DNA_meth_AS"/>
</dbReference>
<protein>
    <recommendedName>
        <fullName evidence="8">Cytosine-specific methyltransferase</fullName>
        <ecNumber evidence="8">2.1.1.37</ecNumber>
    </recommendedName>
</protein>
<sequence>MALTYIDLFSGAGGLSEGFINQGFVPTAHVELDKAACFTLKTRVAYHHLISEQRSNIYNSYLKGEISRTDLYAHIPEKLLNSVINAEIGKENKKIFKSIDSILGEKKVDLIIGGPPCQAYSVVGRAPLKHKKNDERTKLYIHYGKFLKKYQPKMFVFENVPGILSAAKGIYYKNLKLYYKGLGYEVEAKLLNSYDFGVVQNRKRVIIIGWKKEMPLSYPVFKEIPKKYFRDDIFSDLPIIGTDEKRMVQEYAGKINEYLKLTGIRNGVDFVTQHITRPHNANDLKIYARAIAELETGNRLKNNQIPEEERTQKNVTDFLDRFKVVDTEPHTMIAHIAKDGHHFIHPDINQLRSISVREAARIQSFPDNFYFEGVKENQPRSSAFRQIGNAVPPLMAESIAKQIKDILLNE</sequence>
<dbReference type="GO" id="GO:0003886">
    <property type="term" value="F:DNA (cytosine-5-)-methyltransferase activity"/>
    <property type="evidence" value="ECO:0007669"/>
    <property type="project" value="UniProtKB-EC"/>
</dbReference>
<evidence type="ECO:0000256" key="3">
    <source>
        <dbReference type="ARBA" id="ARBA00022691"/>
    </source>
</evidence>
<dbReference type="PANTHER" id="PTHR10629:SF52">
    <property type="entry name" value="DNA (CYTOSINE-5)-METHYLTRANSFERASE 1"/>
    <property type="match status" value="1"/>
</dbReference>
<dbReference type="PRINTS" id="PR00105">
    <property type="entry name" value="C5METTRFRASE"/>
</dbReference>
<comment type="caution">
    <text evidence="9">The sequence shown here is derived from an EMBL/GenBank/DDBJ whole genome shotgun (WGS) entry which is preliminary data.</text>
</comment>
<comment type="similarity">
    <text evidence="6 7">Belongs to the class I-like SAM-binding methyltransferase superfamily. C5-methyltransferase family.</text>
</comment>
<dbReference type="PANTHER" id="PTHR10629">
    <property type="entry name" value="CYTOSINE-SPECIFIC METHYLTRANSFERASE"/>
    <property type="match status" value="1"/>
</dbReference>
<dbReference type="GO" id="GO:0032259">
    <property type="term" value="P:methylation"/>
    <property type="evidence" value="ECO:0007669"/>
    <property type="project" value="UniProtKB-KW"/>
</dbReference>
<keyword evidence="10" id="KW-1185">Reference proteome</keyword>
<dbReference type="InterPro" id="IPR050390">
    <property type="entry name" value="C5-Methyltransferase"/>
</dbReference>
<evidence type="ECO:0000256" key="6">
    <source>
        <dbReference type="PROSITE-ProRule" id="PRU01016"/>
    </source>
</evidence>
<dbReference type="EMBL" id="JBELPZ010000004">
    <property type="protein sequence ID" value="MFL9844071.1"/>
    <property type="molecule type" value="Genomic_DNA"/>
</dbReference>
<dbReference type="InterPro" id="IPR001525">
    <property type="entry name" value="C5_MeTfrase"/>
</dbReference>
<dbReference type="SUPFAM" id="SSF53335">
    <property type="entry name" value="S-adenosyl-L-methionine-dependent methyltransferases"/>
    <property type="match status" value="1"/>
</dbReference>
<gene>
    <name evidence="9" type="primary">dcm</name>
    <name evidence="9" type="ORF">ABS766_06535</name>
</gene>
<dbReference type="EC" id="2.1.1.37" evidence="8"/>
<dbReference type="Proteomes" id="UP001629156">
    <property type="component" value="Unassembled WGS sequence"/>
</dbReference>
<dbReference type="InterPro" id="IPR029063">
    <property type="entry name" value="SAM-dependent_MTases_sf"/>
</dbReference>
<dbReference type="NCBIfam" id="TIGR00675">
    <property type="entry name" value="dcm"/>
    <property type="match status" value="1"/>
</dbReference>